<organism evidence="1 2">
    <name type="scientific">Microbulbifer okhotskensis</name>
    <dbReference type="NCBI Taxonomy" id="2926617"/>
    <lineage>
        <taxon>Bacteria</taxon>
        <taxon>Pseudomonadati</taxon>
        <taxon>Pseudomonadota</taxon>
        <taxon>Gammaproteobacteria</taxon>
        <taxon>Cellvibrionales</taxon>
        <taxon>Microbulbiferaceae</taxon>
        <taxon>Microbulbifer</taxon>
    </lineage>
</organism>
<protein>
    <submittedName>
        <fullName evidence="1">Uncharacterized protein</fullName>
    </submittedName>
</protein>
<dbReference type="EMBL" id="JALBWM010000480">
    <property type="protein sequence ID" value="MCO1337189.1"/>
    <property type="molecule type" value="Genomic_DNA"/>
</dbReference>
<sequence length="85" mass="9327">TQTGCGVNADPLWQSASVTAVNTDEPKVTYQVDDIVSLNTRTHRWRVRWVSGNNVSARLYQIEAVDTASGQITQIEPLPFAVEPG</sequence>
<dbReference type="AlphaFoldDB" id="A0A9X2ERP0"/>
<feature type="non-terminal residue" evidence="1">
    <location>
        <position position="1"/>
    </location>
</feature>
<name>A0A9X2ERP0_9GAMM</name>
<dbReference type="RefSeq" id="WP_252473477.1">
    <property type="nucleotide sequence ID" value="NZ_JALBWM010000480.1"/>
</dbReference>
<keyword evidence="2" id="KW-1185">Reference proteome</keyword>
<feature type="non-terminal residue" evidence="1">
    <location>
        <position position="85"/>
    </location>
</feature>
<evidence type="ECO:0000313" key="2">
    <source>
        <dbReference type="Proteomes" id="UP001139028"/>
    </source>
</evidence>
<reference evidence="1" key="1">
    <citation type="journal article" date="2022" name="Arch. Microbiol.">
        <title>Microbulbifer okhotskensis sp. nov., isolated from a deep bottom sediment of the Okhotsk Sea.</title>
        <authorList>
            <person name="Romanenko L."/>
            <person name="Kurilenko V."/>
            <person name="Otstavnykh N."/>
            <person name="Velansky P."/>
            <person name="Isaeva M."/>
            <person name="Mikhailov V."/>
        </authorList>
    </citation>
    <scope>NUCLEOTIDE SEQUENCE</scope>
    <source>
        <strain evidence="1">OS29</strain>
    </source>
</reference>
<gene>
    <name evidence="1" type="ORF">MO867_22990</name>
</gene>
<comment type="caution">
    <text evidence="1">The sequence shown here is derived from an EMBL/GenBank/DDBJ whole genome shotgun (WGS) entry which is preliminary data.</text>
</comment>
<proteinExistence type="predicted"/>
<accession>A0A9X2ERP0</accession>
<evidence type="ECO:0000313" key="1">
    <source>
        <dbReference type="EMBL" id="MCO1337189.1"/>
    </source>
</evidence>
<dbReference type="Proteomes" id="UP001139028">
    <property type="component" value="Unassembled WGS sequence"/>
</dbReference>